<name>A0A8J6C151_ZIZPA</name>
<protein>
    <submittedName>
        <fullName evidence="2">Uncharacterized protein</fullName>
    </submittedName>
</protein>
<feature type="transmembrane region" description="Helical" evidence="1">
    <location>
        <begin position="124"/>
        <end position="142"/>
    </location>
</feature>
<reference evidence="2" key="1">
    <citation type="journal article" date="2021" name="bioRxiv">
        <title>Whole Genome Assembly and Annotation of Northern Wild Rice, Zizania palustris L., Supports a Whole Genome Duplication in the Zizania Genus.</title>
        <authorList>
            <person name="Haas M."/>
            <person name="Kono T."/>
            <person name="Macchietto M."/>
            <person name="Millas R."/>
            <person name="McGilp L."/>
            <person name="Shao M."/>
            <person name="Duquette J."/>
            <person name="Hirsch C.N."/>
            <person name="Kimball J."/>
        </authorList>
    </citation>
    <scope>NUCLEOTIDE SEQUENCE</scope>
    <source>
        <tissue evidence="2">Fresh leaf tissue</tissue>
    </source>
</reference>
<reference evidence="2" key="2">
    <citation type="submission" date="2021-02" db="EMBL/GenBank/DDBJ databases">
        <authorList>
            <person name="Kimball J.A."/>
            <person name="Haas M.W."/>
            <person name="Macchietto M."/>
            <person name="Kono T."/>
            <person name="Duquette J."/>
            <person name="Shao M."/>
        </authorList>
    </citation>
    <scope>NUCLEOTIDE SEQUENCE</scope>
    <source>
        <tissue evidence="2">Fresh leaf tissue</tissue>
    </source>
</reference>
<evidence type="ECO:0000313" key="3">
    <source>
        <dbReference type="Proteomes" id="UP000729402"/>
    </source>
</evidence>
<comment type="caution">
    <text evidence="2">The sequence shown here is derived from an EMBL/GenBank/DDBJ whole genome shotgun (WGS) entry which is preliminary data.</text>
</comment>
<organism evidence="2 3">
    <name type="scientific">Zizania palustris</name>
    <name type="common">Northern wild rice</name>
    <dbReference type="NCBI Taxonomy" id="103762"/>
    <lineage>
        <taxon>Eukaryota</taxon>
        <taxon>Viridiplantae</taxon>
        <taxon>Streptophyta</taxon>
        <taxon>Embryophyta</taxon>
        <taxon>Tracheophyta</taxon>
        <taxon>Spermatophyta</taxon>
        <taxon>Magnoliopsida</taxon>
        <taxon>Liliopsida</taxon>
        <taxon>Poales</taxon>
        <taxon>Poaceae</taxon>
        <taxon>BOP clade</taxon>
        <taxon>Oryzoideae</taxon>
        <taxon>Oryzeae</taxon>
        <taxon>Zizaniinae</taxon>
        <taxon>Zizania</taxon>
    </lineage>
</organism>
<gene>
    <name evidence="2" type="ORF">GUJ93_ZPchr0013g35003</name>
</gene>
<feature type="transmembrane region" description="Helical" evidence="1">
    <location>
        <begin position="86"/>
        <end position="104"/>
    </location>
</feature>
<keyword evidence="1" id="KW-0812">Transmembrane</keyword>
<keyword evidence="3" id="KW-1185">Reference proteome</keyword>
<accession>A0A8J6C151</accession>
<dbReference type="EMBL" id="JAAALK010000079">
    <property type="protein sequence ID" value="KAG8098755.1"/>
    <property type="molecule type" value="Genomic_DNA"/>
</dbReference>
<feature type="transmembrane region" description="Helical" evidence="1">
    <location>
        <begin position="49"/>
        <end position="66"/>
    </location>
</feature>
<keyword evidence="1" id="KW-1133">Transmembrane helix</keyword>
<dbReference type="AlphaFoldDB" id="A0A8J6C151"/>
<sequence>MTFGLDGGGRQGGSGLGAAAALAFHGDGEDVSSGVERWTMDSAAARARLLLRAVAWLYSLLTLVAWRPTRTATAAARTSTTTRPGIHVSGSIAYISACIFMAMLSESDTDDLFTDSTAVANSMTFFAFVAVGMPALISGYNLSMEALV</sequence>
<evidence type="ECO:0000313" key="2">
    <source>
        <dbReference type="EMBL" id="KAG8098755.1"/>
    </source>
</evidence>
<dbReference type="Proteomes" id="UP000729402">
    <property type="component" value="Unassembled WGS sequence"/>
</dbReference>
<keyword evidence="1" id="KW-0472">Membrane</keyword>
<proteinExistence type="predicted"/>
<evidence type="ECO:0000256" key="1">
    <source>
        <dbReference type="SAM" id="Phobius"/>
    </source>
</evidence>